<accession>A0ABT8LKP8</accession>
<evidence type="ECO:0000256" key="5">
    <source>
        <dbReference type="ARBA" id="ARBA00022989"/>
    </source>
</evidence>
<comment type="similarity">
    <text evidence="2">Belongs to the DoxX family.</text>
</comment>
<keyword evidence="6 7" id="KW-0472">Membrane</keyword>
<feature type="transmembrane region" description="Helical" evidence="7">
    <location>
        <begin position="82"/>
        <end position="98"/>
    </location>
</feature>
<keyword evidence="5 7" id="KW-1133">Transmembrane helix</keyword>
<evidence type="ECO:0000256" key="7">
    <source>
        <dbReference type="SAM" id="Phobius"/>
    </source>
</evidence>
<feature type="transmembrane region" description="Helical" evidence="7">
    <location>
        <begin position="20"/>
        <end position="40"/>
    </location>
</feature>
<dbReference type="Pfam" id="PF07681">
    <property type="entry name" value="DoxX"/>
    <property type="match status" value="1"/>
</dbReference>
<organism evidence="8 9">
    <name type="scientific">Agaribacillus aureus</name>
    <dbReference type="NCBI Taxonomy" id="3051825"/>
    <lineage>
        <taxon>Bacteria</taxon>
        <taxon>Pseudomonadati</taxon>
        <taxon>Bacteroidota</taxon>
        <taxon>Cytophagia</taxon>
        <taxon>Cytophagales</taxon>
        <taxon>Splendidivirgaceae</taxon>
        <taxon>Agaribacillus</taxon>
    </lineage>
</organism>
<dbReference type="RefSeq" id="WP_346762334.1">
    <property type="nucleotide sequence ID" value="NZ_JAUJEB010000012.1"/>
</dbReference>
<evidence type="ECO:0000256" key="6">
    <source>
        <dbReference type="ARBA" id="ARBA00023136"/>
    </source>
</evidence>
<dbReference type="PANTHER" id="PTHR33452:SF1">
    <property type="entry name" value="INNER MEMBRANE PROTEIN YPHA-RELATED"/>
    <property type="match status" value="1"/>
</dbReference>
<dbReference type="EMBL" id="JAUJEB010000012">
    <property type="protein sequence ID" value="MDN5216996.1"/>
    <property type="molecule type" value="Genomic_DNA"/>
</dbReference>
<dbReference type="InterPro" id="IPR032808">
    <property type="entry name" value="DoxX"/>
</dbReference>
<evidence type="ECO:0000256" key="3">
    <source>
        <dbReference type="ARBA" id="ARBA00022475"/>
    </source>
</evidence>
<comment type="caution">
    <text evidence="8">The sequence shown here is derived from an EMBL/GenBank/DDBJ whole genome shotgun (WGS) entry which is preliminary data.</text>
</comment>
<feature type="transmembrane region" description="Helical" evidence="7">
    <location>
        <begin position="110"/>
        <end position="130"/>
    </location>
</feature>
<sequence length="140" mass="15461">MRILQYLLSQRNNQADWSLLIIRVTLGAFMVHHGLGKLLNFEQYSTQFPDPIGLGPFLSLTLVVIAEFFGGIAVMLGLLTRFFLFLMIITMAVALFIVHASDPFNVKELAAVFLLIASGLFISGAGKYAIDSLILKAIKK</sequence>
<dbReference type="PANTHER" id="PTHR33452">
    <property type="entry name" value="OXIDOREDUCTASE CATD-RELATED"/>
    <property type="match status" value="1"/>
</dbReference>
<keyword evidence="3" id="KW-1003">Cell membrane</keyword>
<dbReference type="InterPro" id="IPR051907">
    <property type="entry name" value="DoxX-like_oxidoreductase"/>
</dbReference>
<evidence type="ECO:0000313" key="8">
    <source>
        <dbReference type="EMBL" id="MDN5216996.1"/>
    </source>
</evidence>
<keyword evidence="4 7" id="KW-0812">Transmembrane</keyword>
<protein>
    <submittedName>
        <fullName evidence="8">DoxX family protein</fullName>
    </submittedName>
</protein>
<dbReference type="Proteomes" id="UP001172083">
    <property type="component" value="Unassembled WGS sequence"/>
</dbReference>
<keyword evidence="9" id="KW-1185">Reference proteome</keyword>
<evidence type="ECO:0000313" key="9">
    <source>
        <dbReference type="Proteomes" id="UP001172083"/>
    </source>
</evidence>
<name>A0ABT8LKP8_9BACT</name>
<gene>
    <name evidence="8" type="ORF">QQ020_33305</name>
</gene>
<comment type="subcellular location">
    <subcellularLocation>
        <location evidence="1">Cell membrane</location>
        <topology evidence="1">Multi-pass membrane protein</topology>
    </subcellularLocation>
</comment>
<feature type="transmembrane region" description="Helical" evidence="7">
    <location>
        <begin position="52"/>
        <end position="75"/>
    </location>
</feature>
<evidence type="ECO:0000256" key="2">
    <source>
        <dbReference type="ARBA" id="ARBA00006679"/>
    </source>
</evidence>
<reference evidence="8" key="1">
    <citation type="submission" date="2023-06" db="EMBL/GenBank/DDBJ databases">
        <title>Genomic of Agaribacillus aureum.</title>
        <authorList>
            <person name="Wang G."/>
        </authorList>
    </citation>
    <scope>NUCLEOTIDE SEQUENCE</scope>
    <source>
        <strain evidence="8">BMA12</strain>
    </source>
</reference>
<evidence type="ECO:0000256" key="1">
    <source>
        <dbReference type="ARBA" id="ARBA00004651"/>
    </source>
</evidence>
<evidence type="ECO:0000256" key="4">
    <source>
        <dbReference type="ARBA" id="ARBA00022692"/>
    </source>
</evidence>
<proteinExistence type="inferred from homology"/>